<evidence type="ECO:0000256" key="1">
    <source>
        <dbReference type="ARBA" id="ARBA00010364"/>
    </source>
</evidence>
<dbReference type="InterPro" id="IPR036591">
    <property type="entry name" value="YggU-like_sf"/>
</dbReference>
<evidence type="ECO:0000256" key="2">
    <source>
        <dbReference type="HAMAP-Rule" id="MF_00634"/>
    </source>
</evidence>
<reference evidence="3 4" key="1">
    <citation type="journal article" date="2016" name="Nat. Commun.">
        <title>Thousands of microbial genomes shed light on interconnected biogeochemical processes in an aquifer system.</title>
        <authorList>
            <person name="Anantharaman K."/>
            <person name="Brown C.T."/>
            <person name="Hug L.A."/>
            <person name="Sharon I."/>
            <person name="Castelle C.J."/>
            <person name="Probst A.J."/>
            <person name="Thomas B.C."/>
            <person name="Singh A."/>
            <person name="Wilkins M.J."/>
            <person name="Karaoz U."/>
            <person name="Brodie E.L."/>
            <person name="Williams K.H."/>
            <person name="Hubbard S.S."/>
            <person name="Banfield J.F."/>
        </authorList>
    </citation>
    <scope>NUCLEOTIDE SEQUENCE [LARGE SCALE GENOMIC DNA]</scope>
</reference>
<dbReference type="SUPFAM" id="SSF69786">
    <property type="entry name" value="YggU-like"/>
    <property type="match status" value="1"/>
</dbReference>
<sequence length="76" mass="8483">MTAKRIIIEVKPNAKEIKVEKITDNIYKIKLTASPIGGQANRQLIEVLAQYWGVAKSQVEIKSGRNSKSKVLIIYG</sequence>
<name>A0A1G1YK25_9BACT</name>
<gene>
    <name evidence="3" type="ORF">A3A02_02580</name>
</gene>
<proteinExistence type="inferred from homology"/>
<dbReference type="GO" id="GO:0005737">
    <property type="term" value="C:cytoplasm"/>
    <property type="evidence" value="ECO:0007669"/>
    <property type="project" value="TreeGrafter"/>
</dbReference>
<comment type="caution">
    <text evidence="3">The sequence shown here is derived from an EMBL/GenBank/DDBJ whole genome shotgun (WGS) entry which is preliminary data.</text>
</comment>
<dbReference type="AlphaFoldDB" id="A0A1G1YK25"/>
<dbReference type="InterPro" id="IPR003746">
    <property type="entry name" value="DUF167"/>
</dbReference>
<protein>
    <recommendedName>
        <fullName evidence="2">UPF0235 protein A3A02_02580</fullName>
    </recommendedName>
</protein>
<dbReference type="HAMAP" id="MF_00634">
    <property type="entry name" value="UPF0235"/>
    <property type="match status" value="1"/>
</dbReference>
<comment type="similarity">
    <text evidence="1 2">Belongs to the UPF0235 family.</text>
</comment>
<organism evidence="3 4">
    <name type="scientific">Candidatus Buchananbacteria bacterium RIFCSPLOWO2_01_FULL_39_33</name>
    <dbReference type="NCBI Taxonomy" id="1797543"/>
    <lineage>
        <taxon>Bacteria</taxon>
        <taxon>Candidatus Buchananiibacteriota</taxon>
    </lineage>
</organism>
<accession>A0A1G1YK25</accession>
<evidence type="ECO:0000313" key="4">
    <source>
        <dbReference type="Proteomes" id="UP000177376"/>
    </source>
</evidence>
<dbReference type="SMART" id="SM01152">
    <property type="entry name" value="DUF167"/>
    <property type="match status" value="1"/>
</dbReference>
<dbReference type="EMBL" id="MHIM01000012">
    <property type="protein sequence ID" value="OGY52702.1"/>
    <property type="molecule type" value="Genomic_DNA"/>
</dbReference>
<dbReference type="NCBIfam" id="TIGR00251">
    <property type="entry name" value="DUF167 family protein"/>
    <property type="match status" value="1"/>
</dbReference>
<dbReference type="Pfam" id="PF02594">
    <property type="entry name" value="DUF167"/>
    <property type="match status" value="1"/>
</dbReference>
<dbReference type="Gene3D" id="3.30.1200.10">
    <property type="entry name" value="YggU-like"/>
    <property type="match status" value="1"/>
</dbReference>
<evidence type="ECO:0000313" key="3">
    <source>
        <dbReference type="EMBL" id="OGY52702.1"/>
    </source>
</evidence>
<dbReference type="PANTHER" id="PTHR13420">
    <property type="entry name" value="UPF0235 PROTEIN C15ORF40"/>
    <property type="match status" value="1"/>
</dbReference>
<dbReference type="Proteomes" id="UP000177376">
    <property type="component" value="Unassembled WGS sequence"/>
</dbReference>
<dbReference type="PANTHER" id="PTHR13420:SF7">
    <property type="entry name" value="UPF0235 PROTEIN C15ORF40"/>
    <property type="match status" value="1"/>
</dbReference>